<dbReference type="CDD" id="cd06420">
    <property type="entry name" value="GT2_Chondriotin_Pol_N"/>
    <property type="match status" value="1"/>
</dbReference>
<organism evidence="4 5">
    <name type="scientific">Vreelandella andesensis</name>
    <dbReference type="NCBI Taxonomy" id="447567"/>
    <lineage>
        <taxon>Bacteria</taxon>
        <taxon>Pseudomonadati</taxon>
        <taxon>Pseudomonadota</taxon>
        <taxon>Gammaproteobacteria</taxon>
        <taxon>Oceanospirillales</taxon>
        <taxon>Halomonadaceae</taxon>
        <taxon>Vreelandella</taxon>
    </lineage>
</organism>
<dbReference type="Proteomes" id="UP000287336">
    <property type="component" value="Unassembled WGS sequence"/>
</dbReference>
<feature type="domain" description="Glycosyltransferase 2-like" evidence="2">
    <location>
        <begin position="4"/>
        <end position="133"/>
    </location>
</feature>
<evidence type="ECO:0000256" key="1">
    <source>
        <dbReference type="ARBA" id="ARBA00022679"/>
    </source>
</evidence>
<dbReference type="Pfam" id="PF00535">
    <property type="entry name" value="Glycos_transf_2"/>
    <property type="match status" value="1"/>
</dbReference>
<protein>
    <submittedName>
        <fullName evidence="4">Glycosyltransferase</fullName>
    </submittedName>
</protein>
<accession>A0A3S0Y4S1</accession>
<evidence type="ECO:0000259" key="3">
    <source>
        <dbReference type="Pfam" id="PF02709"/>
    </source>
</evidence>
<sequence length="276" mass="31847">MKVSLIITTYNWPEALAIVLDSAVNQDYKDYEIIIADDGSEKETQLCIDSFIKNSNVKIKHAWHEDVGFRAALIRNKAAYLAEGDYIIFIDGDCIISPAFISEHVALSQQGFFIAGSRIKLSEHYTKELINRKTAPNFNRKEIFQLWLKQKLKRVHPALKLPTHSSLRFKRVKKWQGAVTCNLSLWKKDFLAINGFDNEFIGWGLEDSDLVIRLINNRIYRKEGKFYSYVVHMHHEEASRLNESRNTAKFQLSLTEGKTLCESGINTFTENKNEVI</sequence>
<dbReference type="InterPro" id="IPR029044">
    <property type="entry name" value="Nucleotide-diphossugar_trans"/>
</dbReference>
<name>A0A3S0Y4S1_9GAMM</name>
<reference evidence="4 5" key="1">
    <citation type="submission" date="2018-12" db="EMBL/GenBank/DDBJ databases">
        <title>three novel Halomonas strain isolated from plants.</title>
        <authorList>
            <person name="Sun C."/>
        </authorList>
    </citation>
    <scope>NUCLEOTIDE SEQUENCE [LARGE SCALE GENOMIC DNA]</scope>
    <source>
        <strain evidence="4 5">DSM 19434</strain>
    </source>
</reference>
<dbReference type="InterPro" id="IPR027791">
    <property type="entry name" value="Galactosyl_T_C"/>
</dbReference>
<dbReference type="InterPro" id="IPR050834">
    <property type="entry name" value="Glycosyltransf_2"/>
</dbReference>
<dbReference type="PANTHER" id="PTHR43685:SF3">
    <property type="entry name" value="SLR2126 PROTEIN"/>
    <property type="match status" value="1"/>
</dbReference>
<gene>
    <name evidence="4" type="ORF">ELY33_09705</name>
</gene>
<keyword evidence="1 4" id="KW-0808">Transferase</keyword>
<evidence type="ECO:0000313" key="4">
    <source>
        <dbReference type="EMBL" id="RUR30083.1"/>
    </source>
</evidence>
<comment type="caution">
    <text evidence="4">The sequence shown here is derived from an EMBL/GenBank/DDBJ whole genome shotgun (WGS) entry which is preliminary data.</text>
</comment>
<dbReference type="EMBL" id="RZHG01000019">
    <property type="protein sequence ID" value="RUR30083.1"/>
    <property type="molecule type" value="Genomic_DNA"/>
</dbReference>
<feature type="domain" description="Galactosyltransferase C-terminal" evidence="3">
    <location>
        <begin position="169"/>
        <end position="235"/>
    </location>
</feature>
<evidence type="ECO:0000259" key="2">
    <source>
        <dbReference type="Pfam" id="PF00535"/>
    </source>
</evidence>
<dbReference type="PANTHER" id="PTHR43685">
    <property type="entry name" value="GLYCOSYLTRANSFERASE"/>
    <property type="match status" value="1"/>
</dbReference>
<dbReference type="OrthoDB" id="9801954at2"/>
<dbReference type="Pfam" id="PF02709">
    <property type="entry name" value="Glyco_transf_7C"/>
    <property type="match status" value="1"/>
</dbReference>
<keyword evidence="5" id="KW-1185">Reference proteome</keyword>
<dbReference type="GO" id="GO:0016740">
    <property type="term" value="F:transferase activity"/>
    <property type="evidence" value="ECO:0007669"/>
    <property type="project" value="UniProtKB-KW"/>
</dbReference>
<dbReference type="RefSeq" id="WP_126947357.1">
    <property type="nucleotide sequence ID" value="NZ_RZHG01000019.1"/>
</dbReference>
<dbReference type="AlphaFoldDB" id="A0A3S0Y4S1"/>
<dbReference type="Gene3D" id="3.90.550.10">
    <property type="entry name" value="Spore Coat Polysaccharide Biosynthesis Protein SpsA, Chain A"/>
    <property type="match status" value="1"/>
</dbReference>
<proteinExistence type="predicted"/>
<dbReference type="InterPro" id="IPR001173">
    <property type="entry name" value="Glyco_trans_2-like"/>
</dbReference>
<dbReference type="SUPFAM" id="SSF53448">
    <property type="entry name" value="Nucleotide-diphospho-sugar transferases"/>
    <property type="match status" value="1"/>
</dbReference>
<evidence type="ECO:0000313" key="5">
    <source>
        <dbReference type="Proteomes" id="UP000287336"/>
    </source>
</evidence>